<feature type="region of interest" description="Disordered" evidence="1">
    <location>
        <begin position="1"/>
        <end position="31"/>
    </location>
</feature>
<protein>
    <submittedName>
        <fullName evidence="2">Uncharacterized protein</fullName>
    </submittedName>
</protein>
<feature type="compositionally biased region" description="Basic and acidic residues" evidence="1">
    <location>
        <begin position="115"/>
        <end position="124"/>
    </location>
</feature>
<dbReference type="EMBL" id="JAXCEI010000003">
    <property type="protein sequence ID" value="MFA1539078.1"/>
    <property type="molecule type" value="Genomic_DNA"/>
</dbReference>
<evidence type="ECO:0000256" key="1">
    <source>
        <dbReference type="SAM" id="MobiDB-lite"/>
    </source>
</evidence>
<comment type="caution">
    <text evidence="2">The sequence shown here is derived from an EMBL/GenBank/DDBJ whole genome shotgun (WGS) entry which is preliminary data.</text>
</comment>
<gene>
    <name evidence="2" type="ORF">SM611_09065</name>
</gene>
<evidence type="ECO:0000313" key="3">
    <source>
        <dbReference type="Proteomes" id="UP001569963"/>
    </source>
</evidence>
<feature type="compositionally biased region" description="Basic and acidic residues" evidence="1">
    <location>
        <begin position="1"/>
        <end position="17"/>
    </location>
</feature>
<accession>A0ABV4Q7L9</accession>
<sequence>MLDRPLPRQATGDRRGADTGPGALRQKPRRAMSAEWACAARDSRELDVSARHPRLARSLFTSAMTCAAVPPAAGAAGVFEPAGADGRRLVRGAGIIRAISGMTDGDLRTSGPLRPDADRSDRDI</sequence>
<evidence type="ECO:0000313" key="2">
    <source>
        <dbReference type="EMBL" id="MFA1539078.1"/>
    </source>
</evidence>
<reference evidence="2 3" key="1">
    <citation type="submission" date="2023-11" db="EMBL/GenBank/DDBJ databases">
        <title>Actinomadura monticuli sp. nov., isolated from volcanic ash.</title>
        <authorList>
            <person name="Lee S.D."/>
            <person name="Yang H."/>
            <person name="Kim I.S."/>
        </authorList>
    </citation>
    <scope>NUCLEOTIDE SEQUENCE [LARGE SCALE GENOMIC DNA]</scope>
    <source>
        <strain evidence="2 3">DLS-62</strain>
    </source>
</reference>
<keyword evidence="3" id="KW-1185">Reference proteome</keyword>
<proteinExistence type="predicted"/>
<dbReference type="Proteomes" id="UP001569963">
    <property type="component" value="Unassembled WGS sequence"/>
</dbReference>
<name>A0ABV4Q7L9_9ACTN</name>
<feature type="region of interest" description="Disordered" evidence="1">
    <location>
        <begin position="102"/>
        <end position="124"/>
    </location>
</feature>
<organism evidence="2 3">
    <name type="scientific">Actinomadura monticuli</name>
    <dbReference type="NCBI Taxonomy" id="3097367"/>
    <lineage>
        <taxon>Bacteria</taxon>
        <taxon>Bacillati</taxon>
        <taxon>Actinomycetota</taxon>
        <taxon>Actinomycetes</taxon>
        <taxon>Streptosporangiales</taxon>
        <taxon>Thermomonosporaceae</taxon>
        <taxon>Actinomadura</taxon>
    </lineage>
</organism>